<comment type="similarity">
    <text evidence="1">Belongs to the universal stress protein A family.</text>
</comment>
<feature type="compositionally biased region" description="Polar residues" evidence="2">
    <location>
        <begin position="152"/>
        <end position="161"/>
    </location>
</feature>
<dbReference type="RefSeq" id="WP_090874035.1">
    <property type="nucleotide sequence ID" value="NZ_FNYE01000074.1"/>
</dbReference>
<dbReference type="Proteomes" id="UP000198866">
    <property type="component" value="Unassembled WGS sequence"/>
</dbReference>
<sequence>MYHRILVALDGSDTASVALDAALTLAADFGAQLLPLYVIDVPVIAYDVPGFDPSIVRDAFVEEGQRITSDAQSEMNERGVTGTARTVEVVSPGEDVAHRIVAIATDWHADVIVMGTHGRRGFRRLMLGSVAERVLRNAACPVLMIPARVNGTKGTKCTSADSADPAVTASAEKELS</sequence>
<dbReference type="Gene3D" id="3.40.50.620">
    <property type="entry name" value="HUPs"/>
    <property type="match status" value="1"/>
</dbReference>
<dbReference type="OrthoDB" id="8547832at2"/>
<dbReference type="PRINTS" id="PR01438">
    <property type="entry name" value="UNVRSLSTRESS"/>
</dbReference>
<organism evidence="4 5">
    <name type="scientific">Paraburkholderia diazotrophica</name>
    <dbReference type="NCBI Taxonomy" id="667676"/>
    <lineage>
        <taxon>Bacteria</taxon>
        <taxon>Pseudomonadati</taxon>
        <taxon>Pseudomonadota</taxon>
        <taxon>Betaproteobacteria</taxon>
        <taxon>Burkholderiales</taxon>
        <taxon>Burkholderiaceae</taxon>
        <taxon>Paraburkholderia</taxon>
    </lineage>
</organism>
<accession>A0A1H7EIA5</accession>
<reference evidence="5" key="1">
    <citation type="submission" date="2016-10" db="EMBL/GenBank/DDBJ databases">
        <authorList>
            <person name="Varghese N."/>
            <person name="Submissions S."/>
        </authorList>
    </citation>
    <scope>NUCLEOTIDE SEQUENCE [LARGE SCALE GENOMIC DNA]</scope>
    <source>
        <strain evidence="5">LMG 26031</strain>
    </source>
</reference>
<name>A0A1H7EIA5_9BURK</name>
<evidence type="ECO:0000259" key="3">
    <source>
        <dbReference type="Pfam" id="PF00582"/>
    </source>
</evidence>
<dbReference type="InterPro" id="IPR014729">
    <property type="entry name" value="Rossmann-like_a/b/a_fold"/>
</dbReference>
<dbReference type="Pfam" id="PF00582">
    <property type="entry name" value="Usp"/>
    <property type="match status" value="1"/>
</dbReference>
<feature type="domain" description="UspA" evidence="3">
    <location>
        <begin position="1"/>
        <end position="146"/>
    </location>
</feature>
<evidence type="ECO:0000313" key="5">
    <source>
        <dbReference type="Proteomes" id="UP000198866"/>
    </source>
</evidence>
<evidence type="ECO:0000313" key="4">
    <source>
        <dbReference type="EMBL" id="SEK13676.1"/>
    </source>
</evidence>
<evidence type="ECO:0000256" key="1">
    <source>
        <dbReference type="ARBA" id="ARBA00008791"/>
    </source>
</evidence>
<dbReference type="EMBL" id="FNYE01000074">
    <property type="protein sequence ID" value="SEK13676.1"/>
    <property type="molecule type" value="Genomic_DNA"/>
</dbReference>
<dbReference type="CDD" id="cd00293">
    <property type="entry name" value="USP-like"/>
    <property type="match status" value="1"/>
</dbReference>
<dbReference type="InterPro" id="IPR006016">
    <property type="entry name" value="UspA"/>
</dbReference>
<evidence type="ECO:0000256" key="2">
    <source>
        <dbReference type="SAM" id="MobiDB-lite"/>
    </source>
</evidence>
<dbReference type="PANTHER" id="PTHR46268:SF6">
    <property type="entry name" value="UNIVERSAL STRESS PROTEIN UP12"/>
    <property type="match status" value="1"/>
</dbReference>
<gene>
    <name evidence="4" type="ORF">SAMN05192539_10742</name>
</gene>
<dbReference type="AlphaFoldDB" id="A0A1H7EIA5"/>
<dbReference type="STRING" id="667676.SAMN05192539_10742"/>
<dbReference type="PANTHER" id="PTHR46268">
    <property type="entry name" value="STRESS RESPONSE PROTEIN NHAX"/>
    <property type="match status" value="1"/>
</dbReference>
<dbReference type="InterPro" id="IPR006015">
    <property type="entry name" value="Universal_stress_UspA"/>
</dbReference>
<protein>
    <submittedName>
        <fullName evidence="4">Nucleotide-binding universal stress protein, UspA family</fullName>
    </submittedName>
</protein>
<feature type="region of interest" description="Disordered" evidence="2">
    <location>
        <begin position="151"/>
        <end position="176"/>
    </location>
</feature>
<keyword evidence="5" id="KW-1185">Reference proteome</keyword>
<dbReference type="SUPFAM" id="SSF52402">
    <property type="entry name" value="Adenine nucleotide alpha hydrolases-like"/>
    <property type="match status" value="1"/>
</dbReference>
<proteinExistence type="inferred from homology"/>